<organism evidence="6 7">
    <name type="scientific">Enterococcus italicus (strain DSM 15952 / CCUG 50447 / LMG 22039 / TP 1.5)</name>
    <dbReference type="NCBI Taxonomy" id="888064"/>
    <lineage>
        <taxon>Bacteria</taxon>
        <taxon>Bacillati</taxon>
        <taxon>Bacillota</taxon>
        <taxon>Bacilli</taxon>
        <taxon>Lactobacillales</taxon>
        <taxon>Enterococcaceae</taxon>
        <taxon>Enterococcus</taxon>
    </lineage>
</organism>
<dbReference type="Pfam" id="PF00654">
    <property type="entry name" value="Voltage_CLC"/>
    <property type="match status" value="1"/>
</dbReference>
<evidence type="ECO:0000256" key="2">
    <source>
        <dbReference type="ARBA" id="ARBA00022692"/>
    </source>
</evidence>
<evidence type="ECO:0000256" key="5">
    <source>
        <dbReference type="SAM" id="Phobius"/>
    </source>
</evidence>
<evidence type="ECO:0000256" key="1">
    <source>
        <dbReference type="ARBA" id="ARBA00004141"/>
    </source>
</evidence>
<comment type="subcellular location">
    <subcellularLocation>
        <location evidence="1">Membrane</location>
        <topology evidence="1">Multi-pass membrane protein</topology>
    </subcellularLocation>
</comment>
<keyword evidence="4 5" id="KW-0472">Membrane</keyword>
<comment type="caution">
    <text evidence="6">The sequence shown here is derived from an EMBL/GenBank/DDBJ whole genome shotgun (WGS) entry which is preliminary data.</text>
</comment>
<dbReference type="EMBL" id="AEPV01000089">
    <property type="protein sequence ID" value="EFU72958.1"/>
    <property type="molecule type" value="Genomic_DNA"/>
</dbReference>
<keyword evidence="3 5" id="KW-1133">Transmembrane helix</keyword>
<sequence length="144" mass="15809">MKLLVVLVCSGVLFGLVTLLFAKTTKLFKEIYQARVQNYKLRAFIGTAIVVLFIIVFSDKKYEGISLWITDNAFNGTSEWQDPVLKLFLTSTSLEAGLQGGEVPSLFEIGTSLGSVIGQFVGISPSFIEALEMITVFRCTTNSP</sequence>
<evidence type="ECO:0000256" key="4">
    <source>
        <dbReference type="ARBA" id="ARBA00023136"/>
    </source>
</evidence>
<evidence type="ECO:0000256" key="3">
    <source>
        <dbReference type="ARBA" id="ARBA00022989"/>
    </source>
</evidence>
<accession>E6LIM0</accession>
<dbReference type="AlphaFoldDB" id="E6LIM0"/>
<reference evidence="6 7" key="1">
    <citation type="submission" date="2010-12" db="EMBL/GenBank/DDBJ databases">
        <authorList>
            <person name="Muzny D."/>
            <person name="Qin X."/>
            <person name="Deng J."/>
            <person name="Jiang H."/>
            <person name="Liu Y."/>
            <person name="Qu J."/>
            <person name="Song X.-Z."/>
            <person name="Zhang L."/>
            <person name="Thornton R."/>
            <person name="Coyle M."/>
            <person name="Francisco L."/>
            <person name="Jackson L."/>
            <person name="Javaid M."/>
            <person name="Korchina V."/>
            <person name="Kovar C."/>
            <person name="Mata R."/>
            <person name="Mathew T."/>
            <person name="Ngo R."/>
            <person name="Nguyen L."/>
            <person name="Nguyen N."/>
            <person name="Okwuonu G."/>
            <person name="Ongeri F."/>
            <person name="Pham C."/>
            <person name="Simmons D."/>
            <person name="Wilczek-Boney K."/>
            <person name="Hale W."/>
            <person name="Jakkamsetti A."/>
            <person name="Pham P."/>
            <person name="Ruth R."/>
            <person name="San Lucas F."/>
            <person name="Warren J."/>
            <person name="Zhang J."/>
            <person name="Zhao Z."/>
            <person name="Zhou C."/>
            <person name="Zhu D."/>
            <person name="Lee S."/>
            <person name="Bess C."/>
            <person name="Blankenburg K."/>
            <person name="Forbes L."/>
            <person name="Fu Q."/>
            <person name="Gubbala S."/>
            <person name="Hirani K."/>
            <person name="Jayaseelan J.C."/>
            <person name="Lara F."/>
            <person name="Munidasa M."/>
            <person name="Palculict T."/>
            <person name="Patil S."/>
            <person name="Pu L.-L."/>
            <person name="Saada N."/>
            <person name="Tang L."/>
            <person name="Weissenberger G."/>
            <person name="Zhu Y."/>
            <person name="Hemphill L."/>
            <person name="Shang Y."/>
            <person name="Youmans B."/>
            <person name="Ayvaz T."/>
            <person name="Ross M."/>
            <person name="Santibanez J."/>
            <person name="Aqrawi P."/>
            <person name="Gross S."/>
            <person name="Joshi V."/>
            <person name="Fowler G."/>
            <person name="Nazareth L."/>
            <person name="Reid J."/>
            <person name="Worley K."/>
            <person name="Petrosino J."/>
            <person name="Highlander S."/>
            <person name="Gibbs R."/>
        </authorList>
    </citation>
    <scope>NUCLEOTIDE SEQUENCE [LARGE SCALE GENOMIC DNA]</scope>
    <source>
        <strain evidence="7">DSM 15952 / CCUG 50447 / LMG 22039 / TP 1.5</strain>
    </source>
</reference>
<keyword evidence="7" id="KW-1185">Reference proteome</keyword>
<dbReference type="GO" id="GO:0015108">
    <property type="term" value="F:chloride transmembrane transporter activity"/>
    <property type="evidence" value="ECO:0007669"/>
    <property type="project" value="InterPro"/>
</dbReference>
<proteinExistence type="predicted"/>
<dbReference type="RefSeq" id="WP_007209270.1">
    <property type="nucleotide sequence ID" value="NZ_GL622243.1"/>
</dbReference>
<evidence type="ECO:0000313" key="6">
    <source>
        <dbReference type="EMBL" id="EFU72958.1"/>
    </source>
</evidence>
<dbReference type="eggNOG" id="COG0038">
    <property type="taxonomic scope" value="Bacteria"/>
</dbReference>
<dbReference type="Proteomes" id="UP000010296">
    <property type="component" value="Unassembled WGS sequence"/>
</dbReference>
<protein>
    <submittedName>
        <fullName evidence="6">Uncharacterized protein</fullName>
    </submittedName>
</protein>
<dbReference type="STRING" id="888064.HMPREF9088_2210"/>
<dbReference type="InterPro" id="IPR014743">
    <property type="entry name" value="Cl-channel_core"/>
</dbReference>
<dbReference type="GO" id="GO:0016020">
    <property type="term" value="C:membrane"/>
    <property type="evidence" value="ECO:0007669"/>
    <property type="project" value="UniProtKB-SubCell"/>
</dbReference>
<keyword evidence="2 5" id="KW-0812">Transmembrane</keyword>
<dbReference type="OrthoDB" id="9767361at2"/>
<feature type="transmembrane region" description="Helical" evidence="5">
    <location>
        <begin position="41"/>
        <end position="58"/>
    </location>
</feature>
<evidence type="ECO:0000313" key="7">
    <source>
        <dbReference type="Proteomes" id="UP000010296"/>
    </source>
</evidence>
<name>E6LIM0_ENTI1</name>
<dbReference type="Gene3D" id="1.10.3080.10">
    <property type="entry name" value="Clc chloride channel"/>
    <property type="match status" value="1"/>
</dbReference>
<dbReference type="InterPro" id="IPR001807">
    <property type="entry name" value="ClC"/>
</dbReference>
<dbReference type="SUPFAM" id="SSF81340">
    <property type="entry name" value="Clc chloride channel"/>
    <property type="match status" value="1"/>
</dbReference>
<dbReference type="HOGENOM" id="CLU_1793496_0_0_9"/>
<gene>
    <name evidence="6" type="ORF">HMPREF9088_2210</name>
</gene>